<keyword evidence="3" id="KW-1185">Reference proteome</keyword>
<evidence type="ECO:0008006" key="4">
    <source>
        <dbReference type="Google" id="ProtNLM"/>
    </source>
</evidence>
<reference evidence="2 3" key="1">
    <citation type="submission" date="2016-04" db="EMBL/GenBank/DDBJ databases">
        <title>Draft genome sequence of Janthinobacterium psychrotolerans sp. nov., isolated from freshwater sediments in Denmark.</title>
        <authorList>
            <person name="Gong X."/>
            <person name="Skrivergaard S."/>
            <person name="Korsgaard B.S."/>
            <person name="Schreiber L."/>
            <person name="Marshall I.P."/>
            <person name="Finster K."/>
            <person name="Schramm A."/>
        </authorList>
    </citation>
    <scope>NUCLEOTIDE SEQUENCE [LARGE SCALE GENOMIC DNA]</scope>
    <source>
        <strain evidence="2 3">S3-2</strain>
    </source>
</reference>
<dbReference type="OrthoDB" id="8706891at2"/>
<evidence type="ECO:0000313" key="2">
    <source>
        <dbReference type="EMBL" id="OBV38801.1"/>
    </source>
</evidence>
<dbReference type="PATRIC" id="fig|1747903.4.peg.2360"/>
<evidence type="ECO:0000313" key="3">
    <source>
        <dbReference type="Proteomes" id="UP000092713"/>
    </source>
</evidence>
<sequence length="205" mass="21344">MTGLRRLATLSTPSIPTCPDRHPVKKILAATAIAVIALGAVAYATPWYALHQMKTALAERDAEALASQVDFPALRENIKRQINGAMADSIEAAAGAENPFAAIGQAFASSMSGKIVDAMVSPAGVVALVNKSVVSSEGGTRGDAAQPAASKDSKPRYTAAYAGWDSFVIRPASNPEDGGGLVLRRHGLWSWKLSGIELSTAMAAR</sequence>
<accession>A0A1A7BYT4</accession>
<comment type="caution">
    <text evidence="2">The sequence shown here is derived from an EMBL/GenBank/DDBJ whole genome shotgun (WGS) entry which is preliminary data.</text>
</comment>
<dbReference type="STRING" id="1747903.ASR47_1007117"/>
<dbReference type="AlphaFoldDB" id="A0A1A7BYT4"/>
<keyword evidence="1" id="KW-0812">Transmembrane</keyword>
<dbReference type="EMBL" id="LOCQ01000056">
    <property type="protein sequence ID" value="OBV38801.1"/>
    <property type="molecule type" value="Genomic_DNA"/>
</dbReference>
<evidence type="ECO:0000256" key="1">
    <source>
        <dbReference type="SAM" id="Phobius"/>
    </source>
</evidence>
<dbReference type="Pfam" id="PF11159">
    <property type="entry name" value="DUF2939"/>
    <property type="match status" value="1"/>
</dbReference>
<keyword evidence="1" id="KW-1133">Transmembrane helix</keyword>
<protein>
    <recommendedName>
        <fullName evidence="4">DUF2939 domain-containing protein</fullName>
    </recommendedName>
</protein>
<dbReference type="Proteomes" id="UP000092713">
    <property type="component" value="Unassembled WGS sequence"/>
</dbReference>
<dbReference type="InterPro" id="IPR021330">
    <property type="entry name" value="DUF2939"/>
</dbReference>
<organism evidence="2 3">
    <name type="scientific">Janthinobacterium psychrotolerans</name>
    <dbReference type="NCBI Taxonomy" id="1747903"/>
    <lineage>
        <taxon>Bacteria</taxon>
        <taxon>Pseudomonadati</taxon>
        <taxon>Pseudomonadota</taxon>
        <taxon>Betaproteobacteria</taxon>
        <taxon>Burkholderiales</taxon>
        <taxon>Oxalobacteraceae</taxon>
        <taxon>Janthinobacterium</taxon>
    </lineage>
</organism>
<proteinExistence type="predicted"/>
<feature type="transmembrane region" description="Helical" evidence="1">
    <location>
        <begin position="27"/>
        <end position="50"/>
    </location>
</feature>
<keyword evidence="1" id="KW-0472">Membrane</keyword>
<name>A0A1A7BYT4_9BURK</name>
<gene>
    <name evidence="2" type="ORF">ASR47_1007117</name>
</gene>